<dbReference type="AlphaFoldDB" id="A0A834KJY5"/>
<feature type="compositionally biased region" description="Acidic residues" evidence="1">
    <location>
        <begin position="76"/>
        <end position="95"/>
    </location>
</feature>
<feature type="region of interest" description="Disordered" evidence="1">
    <location>
        <begin position="58"/>
        <end position="97"/>
    </location>
</feature>
<organism evidence="2 3">
    <name type="scientific">Vespula pensylvanica</name>
    <name type="common">Western yellow jacket</name>
    <name type="synonym">Wasp</name>
    <dbReference type="NCBI Taxonomy" id="30213"/>
    <lineage>
        <taxon>Eukaryota</taxon>
        <taxon>Metazoa</taxon>
        <taxon>Ecdysozoa</taxon>
        <taxon>Arthropoda</taxon>
        <taxon>Hexapoda</taxon>
        <taxon>Insecta</taxon>
        <taxon>Pterygota</taxon>
        <taxon>Neoptera</taxon>
        <taxon>Endopterygota</taxon>
        <taxon>Hymenoptera</taxon>
        <taxon>Apocrita</taxon>
        <taxon>Aculeata</taxon>
        <taxon>Vespoidea</taxon>
        <taxon>Vespidae</taxon>
        <taxon>Vespinae</taxon>
        <taxon>Vespula</taxon>
    </lineage>
</organism>
<dbReference type="Proteomes" id="UP000600918">
    <property type="component" value="Unassembled WGS sequence"/>
</dbReference>
<proteinExistence type="predicted"/>
<accession>A0A834KJY5</accession>
<sequence>MSTVFSNEEYADIHLMYEFYNRNGQAYEATVRDFPEEQLKATDLFEHSNIRLADTSNIDEKAESDSSAVVSITGIAEEEKEENDNDEDGDGGDGDDERRRWRREFAVVICSDI</sequence>
<protein>
    <submittedName>
        <fullName evidence="2">Uncharacterized protein</fullName>
    </submittedName>
</protein>
<comment type="caution">
    <text evidence="2">The sequence shown here is derived from an EMBL/GenBank/DDBJ whole genome shotgun (WGS) entry which is preliminary data.</text>
</comment>
<keyword evidence="3" id="KW-1185">Reference proteome</keyword>
<evidence type="ECO:0000256" key="1">
    <source>
        <dbReference type="SAM" id="MobiDB-lite"/>
    </source>
</evidence>
<evidence type="ECO:0000313" key="3">
    <source>
        <dbReference type="Proteomes" id="UP000600918"/>
    </source>
</evidence>
<name>A0A834KJY5_VESPE</name>
<evidence type="ECO:0000313" key="2">
    <source>
        <dbReference type="EMBL" id="KAF7409359.1"/>
    </source>
</evidence>
<dbReference type="EMBL" id="JACSDY010000014">
    <property type="protein sequence ID" value="KAF7409359.1"/>
    <property type="molecule type" value="Genomic_DNA"/>
</dbReference>
<gene>
    <name evidence="2" type="ORF">H0235_014211</name>
</gene>
<reference evidence="2" key="1">
    <citation type="journal article" date="2020" name="G3 (Bethesda)">
        <title>High-Quality Assemblies for Three Invasive Social Wasps from the &lt;i&gt;Vespula&lt;/i&gt; Genus.</title>
        <authorList>
            <person name="Harrop T.W.R."/>
            <person name="Guhlin J."/>
            <person name="McLaughlin G.M."/>
            <person name="Permina E."/>
            <person name="Stockwell P."/>
            <person name="Gilligan J."/>
            <person name="Le Lec M.F."/>
            <person name="Gruber M.A.M."/>
            <person name="Quinn O."/>
            <person name="Lovegrove M."/>
            <person name="Duncan E.J."/>
            <person name="Remnant E.J."/>
            <person name="Van Eeckhoven J."/>
            <person name="Graham B."/>
            <person name="Knapp R.A."/>
            <person name="Langford K.W."/>
            <person name="Kronenberg Z."/>
            <person name="Press M.O."/>
            <person name="Eacker S.M."/>
            <person name="Wilson-Rankin E.E."/>
            <person name="Purcell J."/>
            <person name="Lester P.J."/>
            <person name="Dearden P.K."/>
        </authorList>
    </citation>
    <scope>NUCLEOTIDE SEQUENCE</scope>
    <source>
        <strain evidence="2">Volc-1</strain>
    </source>
</reference>